<dbReference type="InterPro" id="IPR004839">
    <property type="entry name" value="Aminotransferase_I/II_large"/>
</dbReference>
<keyword evidence="3" id="KW-0805">Transcription regulation</keyword>
<evidence type="ECO:0000313" key="7">
    <source>
        <dbReference type="EMBL" id="QDL92052.1"/>
    </source>
</evidence>
<evidence type="ECO:0000259" key="6">
    <source>
        <dbReference type="PROSITE" id="PS50949"/>
    </source>
</evidence>
<dbReference type="Gene3D" id="3.40.640.10">
    <property type="entry name" value="Type I PLP-dependent aspartate aminotransferase-like (Major domain)"/>
    <property type="match status" value="1"/>
</dbReference>
<dbReference type="GO" id="GO:0008483">
    <property type="term" value="F:transaminase activity"/>
    <property type="evidence" value="ECO:0007669"/>
    <property type="project" value="UniProtKB-KW"/>
</dbReference>
<accession>A0A5B8FZH1</accession>
<evidence type="ECO:0000256" key="4">
    <source>
        <dbReference type="ARBA" id="ARBA00023125"/>
    </source>
</evidence>
<dbReference type="PANTHER" id="PTHR46577:SF1">
    <property type="entry name" value="HTH-TYPE TRANSCRIPTIONAL REGULATORY PROTEIN GABR"/>
    <property type="match status" value="1"/>
</dbReference>
<dbReference type="Gene3D" id="1.10.10.10">
    <property type="entry name" value="Winged helix-like DNA-binding domain superfamily/Winged helix DNA-binding domain"/>
    <property type="match status" value="1"/>
</dbReference>
<dbReference type="SUPFAM" id="SSF46785">
    <property type="entry name" value="Winged helix' DNA-binding domain"/>
    <property type="match status" value="1"/>
</dbReference>
<dbReference type="AlphaFoldDB" id="A0A5B8FZH1"/>
<evidence type="ECO:0000256" key="5">
    <source>
        <dbReference type="ARBA" id="ARBA00023163"/>
    </source>
</evidence>
<dbReference type="InterPro" id="IPR036388">
    <property type="entry name" value="WH-like_DNA-bd_sf"/>
</dbReference>
<dbReference type="GO" id="GO:0003677">
    <property type="term" value="F:DNA binding"/>
    <property type="evidence" value="ECO:0007669"/>
    <property type="project" value="UniProtKB-KW"/>
</dbReference>
<dbReference type="Pfam" id="PF00155">
    <property type="entry name" value="Aminotran_1_2"/>
    <property type="match status" value="1"/>
</dbReference>
<name>A0A5B8FZH1_9RHOB</name>
<dbReference type="InterPro" id="IPR000524">
    <property type="entry name" value="Tscrpt_reg_HTH_GntR"/>
</dbReference>
<dbReference type="InterPro" id="IPR015424">
    <property type="entry name" value="PyrdxlP-dep_Trfase"/>
</dbReference>
<keyword evidence="4" id="KW-0238">DNA-binding</keyword>
<gene>
    <name evidence="7" type="ORF">FDP22_09850</name>
</gene>
<dbReference type="Pfam" id="PF00392">
    <property type="entry name" value="GntR"/>
    <property type="match status" value="1"/>
</dbReference>
<dbReference type="CDD" id="cd07377">
    <property type="entry name" value="WHTH_GntR"/>
    <property type="match status" value="1"/>
</dbReference>
<sequence length="476" mass="49947">MANRMKTNQPDWSALVPVLPEGGPRARALYAELRRLIETGALLPGVKLPPTRALAARLGLSRGAAVAAFEMLAADGFTQARTGAGTYVAAQVPRMSAPPSPAPASPAPSTPARVLPGTLGMALPDARTLRIFRSLLNRQLARPATAHFQYGDPRGGLALREEVAAYLRTARGVRCHAGQVMLTSGTQQALDLVIRAVLRPGDPVWVEDPCYPMARAAFEGAGLRLTGVPVDAEGLDPAAGVRRAPAARAVHLTPSHQFPLGVALSMPRRLALVDWARRTDAWIIEDDYDSEFRFAGPPLTALQGMDGAGRVIYIGTFSKALFPGLRSGYLVLPEPLVGPVSALRDRIDRYPSTLAEGALAAFLGEGHFAAHLSRARRRVRAARDALVSALAPAVAELRAPDQGLHLIAGLADARAEAEGLAAAGRVGLGVRALSPLYLDAPPRHGLVIGFSGATPEVLGSAAGRLAAELGQAPAAR</sequence>
<comment type="similarity">
    <text evidence="1">In the C-terminal section; belongs to the class-I pyridoxal-phosphate-dependent aminotransferase family.</text>
</comment>
<evidence type="ECO:0000256" key="3">
    <source>
        <dbReference type="ARBA" id="ARBA00023015"/>
    </source>
</evidence>
<dbReference type="KEGG" id="ppru:FDP22_09850"/>
<dbReference type="PROSITE" id="PS50949">
    <property type="entry name" value="HTH_GNTR"/>
    <property type="match status" value="1"/>
</dbReference>
<feature type="domain" description="HTH gntR-type" evidence="6">
    <location>
        <begin position="23"/>
        <end position="91"/>
    </location>
</feature>
<dbReference type="PANTHER" id="PTHR46577">
    <property type="entry name" value="HTH-TYPE TRANSCRIPTIONAL REGULATORY PROTEIN GABR"/>
    <property type="match status" value="1"/>
</dbReference>
<keyword evidence="8" id="KW-1185">Reference proteome</keyword>
<evidence type="ECO:0000313" key="8">
    <source>
        <dbReference type="Proteomes" id="UP000305888"/>
    </source>
</evidence>
<keyword evidence="7" id="KW-0032">Aminotransferase</keyword>
<organism evidence="7 8">
    <name type="scientific">Paroceanicella profunda</name>
    <dbReference type="NCBI Taxonomy" id="2579971"/>
    <lineage>
        <taxon>Bacteria</taxon>
        <taxon>Pseudomonadati</taxon>
        <taxon>Pseudomonadota</taxon>
        <taxon>Alphaproteobacteria</taxon>
        <taxon>Rhodobacterales</taxon>
        <taxon>Paracoccaceae</taxon>
        <taxon>Paroceanicella</taxon>
    </lineage>
</organism>
<dbReference type="InterPro" id="IPR015421">
    <property type="entry name" value="PyrdxlP-dep_Trfase_major"/>
</dbReference>
<dbReference type="SUPFAM" id="SSF53383">
    <property type="entry name" value="PLP-dependent transferases"/>
    <property type="match status" value="1"/>
</dbReference>
<dbReference type="OrthoDB" id="9808770at2"/>
<dbReference type="GO" id="GO:0030170">
    <property type="term" value="F:pyridoxal phosphate binding"/>
    <property type="evidence" value="ECO:0007669"/>
    <property type="project" value="InterPro"/>
</dbReference>
<dbReference type="EMBL" id="CP040818">
    <property type="protein sequence ID" value="QDL92052.1"/>
    <property type="molecule type" value="Genomic_DNA"/>
</dbReference>
<keyword evidence="2" id="KW-0663">Pyridoxal phosphate</keyword>
<protein>
    <submittedName>
        <fullName evidence="7">PLP-dependent aminotransferase family protein</fullName>
    </submittedName>
</protein>
<dbReference type="GO" id="GO:0003700">
    <property type="term" value="F:DNA-binding transcription factor activity"/>
    <property type="evidence" value="ECO:0007669"/>
    <property type="project" value="InterPro"/>
</dbReference>
<proteinExistence type="inferred from homology"/>
<evidence type="ECO:0000256" key="1">
    <source>
        <dbReference type="ARBA" id="ARBA00005384"/>
    </source>
</evidence>
<keyword evidence="5" id="KW-0804">Transcription</keyword>
<dbReference type="RefSeq" id="WP_138571899.1">
    <property type="nucleotide sequence ID" value="NZ_CP040818.1"/>
</dbReference>
<keyword evidence="7" id="KW-0808">Transferase</keyword>
<evidence type="ECO:0000256" key="2">
    <source>
        <dbReference type="ARBA" id="ARBA00022898"/>
    </source>
</evidence>
<dbReference type="Proteomes" id="UP000305888">
    <property type="component" value="Chromosome"/>
</dbReference>
<dbReference type="InterPro" id="IPR051446">
    <property type="entry name" value="HTH_trans_reg/aminotransferase"/>
</dbReference>
<reference evidence="7 8" key="1">
    <citation type="submission" date="2019-06" db="EMBL/GenBank/DDBJ databases">
        <title>Genome sequence of Rhodobacteraceae bacterium D4M1.</title>
        <authorList>
            <person name="Cao J."/>
        </authorList>
    </citation>
    <scope>NUCLEOTIDE SEQUENCE [LARGE SCALE GENOMIC DNA]</scope>
    <source>
        <strain evidence="7 8">D4M1</strain>
    </source>
</reference>
<dbReference type="InterPro" id="IPR036390">
    <property type="entry name" value="WH_DNA-bd_sf"/>
</dbReference>
<dbReference type="CDD" id="cd00609">
    <property type="entry name" value="AAT_like"/>
    <property type="match status" value="1"/>
</dbReference>
<dbReference type="SMART" id="SM00345">
    <property type="entry name" value="HTH_GNTR"/>
    <property type="match status" value="1"/>
</dbReference>